<feature type="compositionally biased region" description="Basic and acidic residues" evidence="6">
    <location>
        <begin position="551"/>
        <end position="568"/>
    </location>
</feature>
<evidence type="ECO:0000259" key="7">
    <source>
        <dbReference type="PROSITE" id="PS50600"/>
    </source>
</evidence>
<dbReference type="InterPro" id="IPR038765">
    <property type="entry name" value="Papain-like_cys_pep_sf"/>
</dbReference>
<evidence type="ECO:0000256" key="6">
    <source>
        <dbReference type="SAM" id="MobiDB-lite"/>
    </source>
</evidence>
<evidence type="ECO:0000256" key="4">
    <source>
        <dbReference type="ARBA" id="ARBA00022786"/>
    </source>
</evidence>
<dbReference type="PROSITE" id="PS50600">
    <property type="entry name" value="ULP_PROTEASE"/>
    <property type="match status" value="1"/>
</dbReference>
<feature type="region of interest" description="Disordered" evidence="6">
    <location>
        <begin position="550"/>
        <end position="571"/>
    </location>
</feature>
<name>A0A2J6RFL8_HYAVF</name>
<dbReference type="SUPFAM" id="SSF54001">
    <property type="entry name" value="Cysteine proteinases"/>
    <property type="match status" value="1"/>
</dbReference>
<feature type="compositionally biased region" description="Polar residues" evidence="6">
    <location>
        <begin position="737"/>
        <end position="748"/>
    </location>
</feature>
<accession>A0A2J6RFL8</accession>
<feature type="compositionally biased region" description="Polar residues" evidence="6">
    <location>
        <begin position="678"/>
        <end position="697"/>
    </location>
</feature>
<evidence type="ECO:0000313" key="9">
    <source>
        <dbReference type="Proteomes" id="UP000235786"/>
    </source>
</evidence>
<reference evidence="8 9" key="1">
    <citation type="submission" date="2016-04" db="EMBL/GenBank/DDBJ databases">
        <title>A degradative enzymes factory behind the ericoid mycorrhizal symbiosis.</title>
        <authorList>
            <consortium name="DOE Joint Genome Institute"/>
            <person name="Martino E."/>
            <person name="Morin E."/>
            <person name="Grelet G."/>
            <person name="Kuo A."/>
            <person name="Kohler A."/>
            <person name="Daghino S."/>
            <person name="Barry K."/>
            <person name="Choi C."/>
            <person name="Cichocki N."/>
            <person name="Clum A."/>
            <person name="Copeland A."/>
            <person name="Hainaut M."/>
            <person name="Haridas S."/>
            <person name="Labutti K."/>
            <person name="Lindquist E."/>
            <person name="Lipzen A."/>
            <person name="Khouja H.-R."/>
            <person name="Murat C."/>
            <person name="Ohm R."/>
            <person name="Olson A."/>
            <person name="Spatafora J."/>
            <person name="Veneault-Fourrey C."/>
            <person name="Henrissat B."/>
            <person name="Grigoriev I."/>
            <person name="Martin F."/>
            <person name="Perotto S."/>
        </authorList>
    </citation>
    <scope>NUCLEOTIDE SEQUENCE [LARGE SCALE GENOMIC DNA]</scope>
    <source>
        <strain evidence="8 9">F</strain>
    </source>
</reference>
<keyword evidence="5" id="KW-0378">Hydrolase</keyword>
<keyword evidence="3" id="KW-0645">Protease</keyword>
<keyword evidence="2" id="KW-0597">Phosphoprotein</keyword>
<feature type="region of interest" description="Disordered" evidence="6">
    <location>
        <begin position="600"/>
        <end position="906"/>
    </location>
</feature>
<evidence type="ECO:0000256" key="3">
    <source>
        <dbReference type="ARBA" id="ARBA00022670"/>
    </source>
</evidence>
<feature type="compositionally biased region" description="Polar residues" evidence="6">
    <location>
        <begin position="469"/>
        <end position="478"/>
    </location>
</feature>
<dbReference type="STRING" id="1149755.A0A2J6RFL8"/>
<feature type="region of interest" description="Disordered" evidence="6">
    <location>
        <begin position="291"/>
        <end position="334"/>
    </location>
</feature>
<feature type="compositionally biased region" description="Basic and acidic residues" evidence="6">
    <location>
        <begin position="813"/>
        <end position="823"/>
    </location>
</feature>
<dbReference type="Gene3D" id="3.30.310.130">
    <property type="entry name" value="Ubiquitin-related"/>
    <property type="match status" value="1"/>
</dbReference>
<feature type="region of interest" description="Disordered" evidence="6">
    <location>
        <begin position="463"/>
        <end position="528"/>
    </location>
</feature>
<sequence length="940" mass="105583">MRTRSSSGHYEDEDLQRPSKISEVSSEVFYGKSTPRRENWSPLHETRSSTRGQDRNQNPRQLRPRKPSPPPLRSWTRDHPDWTRDWHSSIIYPATGKDRARVDMGDIEKLDDGEFLNDNLVVFYLRWLQDQIEQKNPELAKRIYFQNTFFYQKLAKSEKGTKSINYEAVKKWTSKVDLLSKDYIIIPINEHTHWYVAIICNAPRLLPGAEATNSSQPHDASSAMGDEHIDAEDELKSSSALEAPLKQIPGSAKRADVDVVMKDMSLEDKSHGSTEGDLSVLEGAVEGQEIMERDDPPPANVTSDLVGSEPVKPSQTKKSRRKSGPPPRKHNPKEFRIITLDSLGGSHTVTCSNLKDYLVMEIKDKKNIEIDRPGSIGFTAKGIPLQDNYYDCGLFLLSYVEMFLRSPDEFISGILQSDSRPEYHMRDAQGMREHIRKLLFKLQEEQHAQAEYLAKLKGKGKKSIKTEDNYGSTSTSKLSSREASKSTHASPERQAEDEFGDPMEKPIFTKSRPPKQEERAHDISGDWMETRILPKSKLLGGAYRQVSLAKADARNLDKPQRQGKEDTSAARQEVAKLPGNVFNRFFSETSKVLHGLLNHEKPATPDISNQTSSAMDPFYEIEDSPQKIDSRMGRPRSRDPEPEESSRALIRNRYSSVEGAGHVQKSNARRQFDPQMPRQRQTNVNGHRLSSPTPENVEQQRHPAKYDITDLRSPSPEVTVPVRNGIPKAQRQPPSPARQSNGKISTNRGHGVKARSREIMQTPSPRASNHPSSPSVANEAGHSSNADNDDSEMEDNAIQLVDAEPNGQTLSERPQDFSEHGDEMLLPSTEPQDEIVEDADPSLLSSSSPSIQETGPPSRHREGGRSAPSSPNLKYEGRRRSLSSGAKRGTKRKSPGSGEVDNWQENGGINLMARDALEEAIIRGQLQHGRRTGRHIKFDD</sequence>
<keyword evidence="4" id="KW-0833">Ubl conjugation pathway</keyword>
<dbReference type="GO" id="GO:0016926">
    <property type="term" value="P:protein desumoylation"/>
    <property type="evidence" value="ECO:0007669"/>
    <property type="project" value="TreeGrafter"/>
</dbReference>
<feature type="compositionally biased region" description="Low complexity" evidence="6">
    <location>
        <begin position="841"/>
        <end position="850"/>
    </location>
</feature>
<dbReference type="GO" id="GO:0006508">
    <property type="term" value="P:proteolysis"/>
    <property type="evidence" value="ECO:0007669"/>
    <property type="project" value="UniProtKB-KW"/>
</dbReference>
<feature type="compositionally biased region" description="Basic and acidic residues" evidence="6">
    <location>
        <begin position="624"/>
        <end position="646"/>
    </location>
</feature>
<feature type="compositionally biased region" description="Polar residues" evidence="6">
    <location>
        <begin position="759"/>
        <end position="786"/>
    </location>
</feature>
<organism evidence="8 9">
    <name type="scientific">Hyaloscypha variabilis (strain UAMH 11265 / GT02V1 / F)</name>
    <name type="common">Meliniomyces variabilis</name>
    <dbReference type="NCBI Taxonomy" id="1149755"/>
    <lineage>
        <taxon>Eukaryota</taxon>
        <taxon>Fungi</taxon>
        <taxon>Dikarya</taxon>
        <taxon>Ascomycota</taxon>
        <taxon>Pezizomycotina</taxon>
        <taxon>Leotiomycetes</taxon>
        <taxon>Helotiales</taxon>
        <taxon>Hyaloscyphaceae</taxon>
        <taxon>Hyaloscypha</taxon>
        <taxon>Hyaloscypha variabilis</taxon>
    </lineage>
</organism>
<feature type="compositionally biased region" description="Basic and acidic residues" evidence="6">
    <location>
        <begin position="35"/>
        <end position="54"/>
    </location>
</feature>
<feature type="compositionally biased region" description="Acidic residues" evidence="6">
    <location>
        <begin position="831"/>
        <end position="840"/>
    </location>
</feature>
<feature type="compositionally biased region" description="Basic and acidic residues" evidence="6">
    <location>
        <begin position="514"/>
        <end position="524"/>
    </location>
</feature>
<dbReference type="Pfam" id="PF02902">
    <property type="entry name" value="Peptidase_C48"/>
    <property type="match status" value="1"/>
</dbReference>
<dbReference type="PANTHER" id="PTHR46896">
    <property type="entry name" value="SENTRIN-SPECIFIC PROTEASE"/>
    <property type="match status" value="1"/>
</dbReference>
<feature type="domain" description="Ubiquitin-like protease family profile" evidence="7">
    <location>
        <begin position="100"/>
        <end position="403"/>
    </location>
</feature>
<gene>
    <name evidence="8" type="ORF">L207DRAFT_73174</name>
</gene>
<dbReference type="OrthoDB" id="442460at2759"/>
<proteinExistence type="inferred from homology"/>
<dbReference type="GO" id="GO:0005634">
    <property type="term" value="C:nucleus"/>
    <property type="evidence" value="ECO:0007669"/>
    <property type="project" value="TreeGrafter"/>
</dbReference>
<dbReference type="GO" id="GO:0005737">
    <property type="term" value="C:cytoplasm"/>
    <property type="evidence" value="ECO:0007669"/>
    <property type="project" value="TreeGrafter"/>
</dbReference>
<feature type="compositionally biased region" description="Basic residues" evidence="6">
    <location>
        <begin position="315"/>
        <end position="331"/>
    </location>
</feature>
<protein>
    <submittedName>
        <fullName evidence="8">Cysteine proteinase</fullName>
    </submittedName>
</protein>
<feature type="region of interest" description="Disordered" evidence="6">
    <location>
        <begin position="1"/>
        <end position="78"/>
    </location>
</feature>
<dbReference type="AlphaFoldDB" id="A0A2J6RFL8"/>
<dbReference type="GO" id="GO:0070139">
    <property type="term" value="F:SUMO-specific endopeptidase activity"/>
    <property type="evidence" value="ECO:0007669"/>
    <property type="project" value="TreeGrafter"/>
</dbReference>
<evidence type="ECO:0000256" key="2">
    <source>
        <dbReference type="ARBA" id="ARBA00022553"/>
    </source>
</evidence>
<dbReference type="PANTHER" id="PTHR46896:SF3">
    <property type="entry name" value="FI06413P-RELATED"/>
    <property type="match status" value="1"/>
</dbReference>
<comment type="similarity">
    <text evidence="1">Belongs to the peptidase C48 family.</text>
</comment>
<dbReference type="Gene3D" id="1.10.418.20">
    <property type="match status" value="2"/>
</dbReference>
<dbReference type="Proteomes" id="UP000235786">
    <property type="component" value="Unassembled WGS sequence"/>
</dbReference>
<feature type="compositionally biased region" description="Basic and acidic residues" evidence="6">
    <location>
        <begin position="479"/>
        <end position="496"/>
    </location>
</feature>
<feature type="compositionally biased region" description="Basic and acidic residues" evidence="6">
    <location>
        <begin position="698"/>
        <end position="710"/>
    </location>
</feature>
<evidence type="ECO:0000256" key="1">
    <source>
        <dbReference type="ARBA" id="ARBA00005234"/>
    </source>
</evidence>
<evidence type="ECO:0000313" key="8">
    <source>
        <dbReference type="EMBL" id="PMD37298.1"/>
    </source>
</evidence>
<dbReference type="InterPro" id="IPR003653">
    <property type="entry name" value="Peptidase_C48_C"/>
</dbReference>
<dbReference type="PROSITE" id="PS00435">
    <property type="entry name" value="PEROXIDASE_1"/>
    <property type="match status" value="1"/>
</dbReference>
<evidence type="ECO:0000256" key="5">
    <source>
        <dbReference type="ARBA" id="ARBA00022801"/>
    </source>
</evidence>
<keyword evidence="9" id="KW-1185">Reference proteome</keyword>
<dbReference type="InterPro" id="IPR051947">
    <property type="entry name" value="Sentrin-specific_protease"/>
</dbReference>
<dbReference type="InterPro" id="IPR019793">
    <property type="entry name" value="Peroxidases_heam-ligand_BS"/>
</dbReference>
<dbReference type="EMBL" id="KZ613949">
    <property type="protein sequence ID" value="PMD37298.1"/>
    <property type="molecule type" value="Genomic_DNA"/>
</dbReference>